<dbReference type="RefSeq" id="WP_184653127.1">
    <property type="nucleotide sequence ID" value="NZ_JACHFR010000003.1"/>
</dbReference>
<evidence type="ECO:0000256" key="15">
    <source>
        <dbReference type="HAMAP-Rule" id="MF_00135"/>
    </source>
</evidence>
<dbReference type="SUPFAM" id="SSF51366">
    <property type="entry name" value="Ribulose-phoshate binding barrel"/>
    <property type="match status" value="2"/>
</dbReference>
<dbReference type="GO" id="GO:0000162">
    <property type="term" value="P:L-tryptophan biosynthetic process"/>
    <property type="evidence" value="ECO:0007669"/>
    <property type="project" value="UniProtKB-UniRule"/>
</dbReference>
<dbReference type="Pfam" id="PF00697">
    <property type="entry name" value="PRAI"/>
    <property type="match status" value="1"/>
</dbReference>
<dbReference type="CDD" id="cd00405">
    <property type="entry name" value="PRAI"/>
    <property type="match status" value="1"/>
</dbReference>
<evidence type="ECO:0000256" key="13">
    <source>
        <dbReference type="ARBA" id="ARBA00023268"/>
    </source>
</evidence>
<evidence type="ECO:0000256" key="10">
    <source>
        <dbReference type="ARBA" id="ARBA00023141"/>
    </source>
</evidence>
<evidence type="ECO:0000256" key="4">
    <source>
        <dbReference type="ARBA" id="ARBA00004696"/>
    </source>
</evidence>
<dbReference type="Gene3D" id="3.20.20.70">
    <property type="entry name" value="Aldolase class I"/>
    <property type="match status" value="2"/>
</dbReference>
<evidence type="ECO:0000256" key="3">
    <source>
        <dbReference type="ARBA" id="ARBA00004664"/>
    </source>
</evidence>
<keyword evidence="12 18" id="KW-0456">Lyase</keyword>
<evidence type="ECO:0000256" key="2">
    <source>
        <dbReference type="ARBA" id="ARBA00001633"/>
    </source>
</evidence>
<protein>
    <recommendedName>
        <fullName evidence="15">N-(5'-phosphoribosyl)anthranilate isomerase</fullName>
        <shortName evidence="15">PRAI</shortName>
        <ecNumber evidence="15">5.3.1.24</ecNumber>
    </recommendedName>
</protein>
<comment type="similarity">
    <text evidence="6">In the C-terminal section; belongs to the TrpF family.</text>
</comment>
<dbReference type="InterPro" id="IPR001240">
    <property type="entry name" value="PRAI_dom"/>
</dbReference>
<evidence type="ECO:0000256" key="7">
    <source>
        <dbReference type="ARBA" id="ARBA00022605"/>
    </source>
</evidence>
<keyword evidence="9 15" id="KW-0822">Tryptophan biosynthesis</keyword>
<evidence type="ECO:0000259" key="17">
    <source>
        <dbReference type="Pfam" id="PF00697"/>
    </source>
</evidence>
<dbReference type="PANTHER" id="PTHR22854:SF2">
    <property type="entry name" value="INDOLE-3-GLYCEROL-PHOSPHATE SYNTHASE"/>
    <property type="match status" value="1"/>
</dbReference>
<evidence type="ECO:0000313" key="19">
    <source>
        <dbReference type="Proteomes" id="UP000578697"/>
    </source>
</evidence>
<evidence type="ECO:0000256" key="5">
    <source>
        <dbReference type="ARBA" id="ARBA00007902"/>
    </source>
</evidence>
<keyword evidence="19" id="KW-1185">Reference proteome</keyword>
<dbReference type="EMBL" id="JACHFR010000003">
    <property type="protein sequence ID" value="MBB5219722.1"/>
    <property type="molecule type" value="Genomic_DNA"/>
</dbReference>
<evidence type="ECO:0000256" key="8">
    <source>
        <dbReference type="ARBA" id="ARBA00022793"/>
    </source>
</evidence>
<comment type="pathway">
    <text evidence="3 15">Amino-acid biosynthesis; L-tryptophan biosynthesis; L-tryptophan from chorismate: step 3/5.</text>
</comment>
<dbReference type="UniPathway" id="UPA00035">
    <property type="reaction ID" value="UER00042"/>
</dbReference>
<comment type="catalytic activity">
    <reaction evidence="2">
        <text>1-(2-carboxyphenylamino)-1-deoxy-D-ribulose 5-phosphate + H(+) = (1S,2R)-1-C-(indol-3-yl)glycerol 3-phosphate + CO2 + H2O</text>
        <dbReference type="Rhea" id="RHEA:23476"/>
        <dbReference type="ChEBI" id="CHEBI:15377"/>
        <dbReference type="ChEBI" id="CHEBI:15378"/>
        <dbReference type="ChEBI" id="CHEBI:16526"/>
        <dbReference type="ChEBI" id="CHEBI:58613"/>
        <dbReference type="ChEBI" id="CHEBI:58866"/>
        <dbReference type="EC" id="4.1.1.48"/>
    </reaction>
</comment>
<dbReference type="Proteomes" id="UP000578697">
    <property type="component" value="Unassembled WGS sequence"/>
</dbReference>
<evidence type="ECO:0000256" key="6">
    <source>
        <dbReference type="ARBA" id="ARBA00009847"/>
    </source>
</evidence>
<dbReference type="GO" id="GO:0004640">
    <property type="term" value="F:phosphoribosylanthranilate isomerase activity"/>
    <property type="evidence" value="ECO:0007669"/>
    <property type="project" value="UniProtKB-UniRule"/>
</dbReference>
<keyword evidence="13" id="KW-0511">Multifunctional enzyme</keyword>
<dbReference type="EC" id="5.3.1.24" evidence="15"/>
<feature type="domain" description="Indole-3-glycerol phosphate synthase" evidence="16">
    <location>
        <begin position="40"/>
        <end position="264"/>
    </location>
</feature>
<comment type="caution">
    <text evidence="18">The sequence shown here is derived from an EMBL/GenBank/DDBJ whole genome shotgun (WGS) entry which is preliminary data.</text>
</comment>
<dbReference type="Pfam" id="PF00218">
    <property type="entry name" value="IGPS"/>
    <property type="match status" value="1"/>
</dbReference>
<dbReference type="CDD" id="cd00331">
    <property type="entry name" value="IGPS"/>
    <property type="match status" value="1"/>
</dbReference>
<dbReference type="PANTHER" id="PTHR22854">
    <property type="entry name" value="TRYPTOPHAN BIOSYNTHESIS PROTEIN"/>
    <property type="match status" value="1"/>
</dbReference>
<name>A0A840SK45_9SPIR</name>
<dbReference type="InterPro" id="IPR013798">
    <property type="entry name" value="Indole-3-glycerol_P_synth_dom"/>
</dbReference>
<dbReference type="HAMAP" id="MF_00135">
    <property type="entry name" value="PRAI"/>
    <property type="match status" value="1"/>
</dbReference>
<accession>A0A840SK45</accession>
<comment type="similarity">
    <text evidence="5">In the N-terminal section; belongs to the TrpC family.</text>
</comment>
<gene>
    <name evidence="15" type="primary">trpF</name>
    <name evidence="18" type="ORF">HNP77_002104</name>
</gene>
<comment type="function">
    <text evidence="14">Bifunctional enzyme that catalyzes two sequential steps of tryptophan biosynthetic pathway. The first reaction is catalyzed by the isomerase, coded by the TrpF domain; the second reaction is catalyzed by the synthase, coded by the TrpC domain.</text>
</comment>
<keyword evidence="8" id="KW-0210">Decarboxylase</keyword>
<dbReference type="AlphaFoldDB" id="A0A840SK45"/>
<comment type="catalytic activity">
    <reaction evidence="1 15">
        <text>N-(5-phospho-beta-D-ribosyl)anthranilate = 1-(2-carboxyphenylamino)-1-deoxy-D-ribulose 5-phosphate</text>
        <dbReference type="Rhea" id="RHEA:21540"/>
        <dbReference type="ChEBI" id="CHEBI:18277"/>
        <dbReference type="ChEBI" id="CHEBI:58613"/>
        <dbReference type="EC" id="5.3.1.24"/>
    </reaction>
</comment>
<evidence type="ECO:0000256" key="11">
    <source>
        <dbReference type="ARBA" id="ARBA00023235"/>
    </source>
</evidence>
<dbReference type="InterPro" id="IPR013785">
    <property type="entry name" value="Aldolase_TIM"/>
</dbReference>
<dbReference type="InterPro" id="IPR001468">
    <property type="entry name" value="Indole-3-GlycerolPSynthase_CS"/>
</dbReference>
<dbReference type="PROSITE" id="PS00614">
    <property type="entry name" value="IGPS"/>
    <property type="match status" value="1"/>
</dbReference>
<evidence type="ECO:0000256" key="14">
    <source>
        <dbReference type="ARBA" id="ARBA00025592"/>
    </source>
</evidence>
<evidence type="ECO:0000256" key="1">
    <source>
        <dbReference type="ARBA" id="ARBA00001164"/>
    </source>
</evidence>
<evidence type="ECO:0000313" key="18">
    <source>
        <dbReference type="EMBL" id="MBB5219722.1"/>
    </source>
</evidence>
<evidence type="ECO:0000259" key="16">
    <source>
        <dbReference type="Pfam" id="PF00218"/>
    </source>
</evidence>
<reference evidence="18 19" key="1">
    <citation type="submission" date="2020-08" db="EMBL/GenBank/DDBJ databases">
        <title>Genomic Encyclopedia of Type Strains, Phase IV (KMG-IV): sequencing the most valuable type-strain genomes for metagenomic binning, comparative biology and taxonomic classification.</title>
        <authorList>
            <person name="Goeker M."/>
        </authorList>
    </citation>
    <scope>NUCLEOTIDE SEQUENCE [LARGE SCALE GENOMIC DNA]</scope>
    <source>
        <strain evidence="18 19">DSM 103679</strain>
    </source>
</reference>
<keyword evidence="11 15" id="KW-0413">Isomerase</keyword>
<keyword evidence="10 15" id="KW-0057">Aromatic amino acid biosynthesis</keyword>
<feature type="domain" description="N-(5'phosphoribosyl) anthranilate isomerase (PRAI)" evidence="17">
    <location>
        <begin position="299"/>
        <end position="505"/>
    </location>
</feature>
<dbReference type="InterPro" id="IPR011060">
    <property type="entry name" value="RibuloseP-bd_barrel"/>
</dbReference>
<dbReference type="InterPro" id="IPR045186">
    <property type="entry name" value="Indole-3-glycerol_P_synth"/>
</dbReference>
<comment type="similarity">
    <text evidence="15">Belongs to the TrpF family.</text>
</comment>
<comment type="pathway">
    <text evidence="4">Amino-acid biosynthesis; L-tryptophan biosynthesis; L-tryptophan from chorismate: step 4/5.</text>
</comment>
<dbReference type="GO" id="GO:0004425">
    <property type="term" value="F:indole-3-glycerol-phosphate synthase activity"/>
    <property type="evidence" value="ECO:0007669"/>
    <property type="project" value="UniProtKB-EC"/>
</dbReference>
<evidence type="ECO:0000256" key="9">
    <source>
        <dbReference type="ARBA" id="ARBA00022822"/>
    </source>
</evidence>
<proteinExistence type="inferred from homology"/>
<sequence>MSDILSKIVELRRENIKQNGFTMGVDIPSERLRPVHPFLQDKGVILEVKRASPSKGDIAPELDSYNTALSYAESGAGAISCLTEKNFFKGDLSDLMKVCAAVDEYERQTGKTGPAVLRKDFLITEEDIDVAWRAGADAVLLICRILSKEKIVSMARRAASCGMTSLVEVRLEEDVEKLKLVCGSVDPSYIVCGVNSRDLSDFTIDLLKPCFMLEKIKKVLGQNARVIFESGIRTPESAAFVSSLGFKGLLLGEAAAKNPSIRKELVQSFKTSLSDADARFWLNYSSSFEERAAKKLPLVKICGLTNSNDAQMAVKNGADFLGFIFYDKSPRHVNSDEAEKLLDELKEVKAVKAGVIVNPDDKEARVAIDLCRRGKLDVLQLHTFECAEKFISDKNLRVLPHYAAINISSQEDVKKLDFLFDMGEPRVLADAAVKGTAVGGTGNCIDENLVKAVQKKYPLWIAGGLTPDNVRSVVSSFNPELIDCAGGVEEVPGKKSSIKLESFFSELK</sequence>
<keyword evidence="7 15" id="KW-0028">Amino-acid biosynthesis</keyword>
<evidence type="ECO:0000256" key="12">
    <source>
        <dbReference type="ARBA" id="ARBA00023239"/>
    </source>
</evidence>
<organism evidence="18 19">
    <name type="scientific">Treponema rectale</name>
    <dbReference type="NCBI Taxonomy" id="744512"/>
    <lineage>
        <taxon>Bacteria</taxon>
        <taxon>Pseudomonadati</taxon>
        <taxon>Spirochaetota</taxon>
        <taxon>Spirochaetia</taxon>
        <taxon>Spirochaetales</taxon>
        <taxon>Treponemataceae</taxon>
        <taxon>Treponema</taxon>
    </lineage>
</organism>